<reference evidence="1" key="2">
    <citation type="journal article" date="2015" name="Fish Shellfish Immunol.">
        <title>Early steps in the European eel (Anguilla anguilla)-Vibrio vulnificus interaction in the gills: Role of the RtxA13 toxin.</title>
        <authorList>
            <person name="Callol A."/>
            <person name="Pajuelo D."/>
            <person name="Ebbesson L."/>
            <person name="Teles M."/>
            <person name="MacKenzie S."/>
            <person name="Amaro C."/>
        </authorList>
    </citation>
    <scope>NUCLEOTIDE SEQUENCE</scope>
</reference>
<accession>A0A0E9WYS8</accession>
<evidence type="ECO:0000313" key="1">
    <source>
        <dbReference type="EMBL" id="JAH95647.1"/>
    </source>
</evidence>
<dbReference type="EMBL" id="GBXM01012930">
    <property type="protein sequence ID" value="JAH95647.1"/>
    <property type="molecule type" value="Transcribed_RNA"/>
</dbReference>
<proteinExistence type="predicted"/>
<reference evidence="1" key="1">
    <citation type="submission" date="2014-11" db="EMBL/GenBank/DDBJ databases">
        <authorList>
            <person name="Amaro Gonzalez C."/>
        </authorList>
    </citation>
    <scope>NUCLEOTIDE SEQUENCE</scope>
</reference>
<sequence>MTSRISPRFKDRSFPPPFLTLLLGSTIMWQMTVIGPSNLNFFLNSFSSFSCFLAFLGSRLGSGGGGGNSSGICCTSSYTSSLSKSVLLFNCCEEPTSS</sequence>
<name>A0A0E9WYS8_ANGAN</name>
<protein>
    <submittedName>
        <fullName evidence="1">Uncharacterized protein</fullName>
    </submittedName>
</protein>
<dbReference type="AlphaFoldDB" id="A0A0E9WYS8"/>
<organism evidence="1">
    <name type="scientific">Anguilla anguilla</name>
    <name type="common">European freshwater eel</name>
    <name type="synonym">Muraena anguilla</name>
    <dbReference type="NCBI Taxonomy" id="7936"/>
    <lineage>
        <taxon>Eukaryota</taxon>
        <taxon>Metazoa</taxon>
        <taxon>Chordata</taxon>
        <taxon>Craniata</taxon>
        <taxon>Vertebrata</taxon>
        <taxon>Euteleostomi</taxon>
        <taxon>Actinopterygii</taxon>
        <taxon>Neopterygii</taxon>
        <taxon>Teleostei</taxon>
        <taxon>Anguilliformes</taxon>
        <taxon>Anguillidae</taxon>
        <taxon>Anguilla</taxon>
    </lineage>
</organism>